<dbReference type="EC" id="4.1.3.38" evidence="5"/>
<evidence type="ECO:0000256" key="2">
    <source>
        <dbReference type="ARBA" id="ARBA00009320"/>
    </source>
</evidence>
<dbReference type="OrthoDB" id="9805628at2"/>
<dbReference type="AlphaFoldDB" id="A0A3M7TKT0"/>
<comment type="subunit">
    <text evidence="3">Homodimer.</text>
</comment>
<dbReference type="InterPro" id="IPR036038">
    <property type="entry name" value="Aminotransferase-like"/>
</dbReference>
<comment type="cofactor">
    <cofactor evidence="1">
        <name>pyridoxal 5'-phosphate</name>
        <dbReference type="ChEBI" id="CHEBI:597326"/>
    </cofactor>
</comment>
<dbReference type="Gene3D" id="3.20.10.10">
    <property type="entry name" value="D-amino Acid Aminotransferase, subunit A, domain 2"/>
    <property type="match status" value="1"/>
</dbReference>
<evidence type="ECO:0000313" key="6">
    <source>
        <dbReference type="Proteomes" id="UP000278746"/>
    </source>
</evidence>
<sequence>MLMYLNGQIIREEEAVISPFDHGFMYGLGLFETFRTYNGHPFLLDDHFDRLHRGLDQMRIENARYDRQETARIIASLLDANNMDDAYFRWNVSAGNAPVGLRTSPYKNPNTMVFVKGLPENGVREKKLHVLKQKRNTPEGPERLKSHHYLNSILGKYEMSPDQKGEGLFLTGRGHVAEGVVSNVFWRKGMNVYTPDPDCGILNGVTRQFVIRLARSKGFKVHEGHYMLNALLEADEAVITNSIQEIVAVSSVGEQMFPGVRGELYEALTSLYGRATREERLWSGKEWEER</sequence>
<dbReference type="GO" id="GO:0008696">
    <property type="term" value="F:4-amino-4-deoxychorismate lyase activity"/>
    <property type="evidence" value="ECO:0007669"/>
    <property type="project" value="UniProtKB-EC"/>
</dbReference>
<dbReference type="InterPro" id="IPR043132">
    <property type="entry name" value="BCAT-like_C"/>
</dbReference>
<dbReference type="InterPro" id="IPR050571">
    <property type="entry name" value="Class-IV_PLP-Dep_Aminotrnsfr"/>
</dbReference>
<dbReference type="Pfam" id="PF01063">
    <property type="entry name" value="Aminotran_4"/>
    <property type="match status" value="1"/>
</dbReference>
<dbReference type="GO" id="GO:0008652">
    <property type="term" value="P:amino acid biosynthetic process"/>
    <property type="evidence" value="ECO:0007669"/>
    <property type="project" value="UniProtKB-ARBA"/>
</dbReference>
<evidence type="ECO:0000256" key="1">
    <source>
        <dbReference type="ARBA" id="ARBA00001933"/>
    </source>
</evidence>
<dbReference type="FunFam" id="3.20.10.10:FF:000002">
    <property type="entry name" value="D-alanine aminotransferase"/>
    <property type="match status" value="1"/>
</dbReference>
<dbReference type="NCBIfam" id="NF005800">
    <property type="entry name" value="PRK07650.1"/>
    <property type="match status" value="1"/>
</dbReference>
<dbReference type="InterPro" id="IPR043131">
    <property type="entry name" value="BCAT-like_N"/>
</dbReference>
<accession>A0A3M7TKT0</accession>
<gene>
    <name evidence="5" type="primary">pabC</name>
    <name evidence="5" type="ORF">EBO34_19890</name>
</gene>
<comment type="similarity">
    <text evidence="2">Belongs to the class-IV pyridoxal-phosphate-dependent aminotransferase family.</text>
</comment>
<dbReference type="Gene3D" id="3.30.470.10">
    <property type="match status" value="1"/>
</dbReference>
<dbReference type="RefSeq" id="WP_122901922.1">
    <property type="nucleotide sequence ID" value="NZ_RHIB01000005.1"/>
</dbReference>
<evidence type="ECO:0000313" key="5">
    <source>
        <dbReference type="EMBL" id="RNA66016.1"/>
    </source>
</evidence>
<keyword evidence="5" id="KW-0456">Lyase</keyword>
<dbReference type="PANTHER" id="PTHR42743">
    <property type="entry name" value="AMINO-ACID AMINOTRANSFERASE"/>
    <property type="match status" value="1"/>
</dbReference>
<dbReference type="InterPro" id="IPR001544">
    <property type="entry name" value="Aminotrans_IV"/>
</dbReference>
<dbReference type="EMBL" id="RHIB01000005">
    <property type="protein sequence ID" value="RNA66016.1"/>
    <property type="molecule type" value="Genomic_DNA"/>
</dbReference>
<proteinExistence type="inferred from homology"/>
<dbReference type="GO" id="GO:0005829">
    <property type="term" value="C:cytosol"/>
    <property type="evidence" value="ECO:0007669"/>
    <property type="project" value="TreeGrafter"/>
</dbReference>
<keyword evidence="6" id="KW-1185">Reference proteome</keyword>
<dbReference type="PANTHER" id="PTHR42743:SF11">
    <property type="entry name" value="AMINODEOXYCHORISMATE LYASE"/>
    <property type="match status" value="1"/>
</dbReference>
<dbReference type="GO" id="GO:0046394">
    <property type="term" value="P:carboxylic acid biosynthetic process"/>
    <property type="evidence" value="ECO:0007669"/>
    <property type="project" value="UniProtKB-ARBA"/>
</dbReference>
<organism evidence="5 6">
    <name type="scientific">Alteribacter keqinensis</name>
    <dbReference type="NCBI Taxonomy" id="2483800"/>
    <lineage>
        <taxon>Bacteria</taxon>
        <taxon>Bacillati</taxon>
        <taxon>Bacillota</taxon>
        <taxon>Bacilli</taxon>
        <taxon>Bacillales</taxon>
        <taxon>Bacillaceae</taxon>
        <taxon>Alteribacter</taxon>
    </lineage>
</organism>
<comment type="caution">
    <text evidence="5">The sequence shown here is derived from an EMBL/GenBank/DDBJ whole genome shotgun (WGS) entry which is preliminary data.</text>
</comment>
<evidence type="ECO:0000256" key="4">
    <source>
        <dbReference type="ARBA" id="ARBA00022898"/>
    </source>
</evidence>
<dbReference type="Proteomes" id="UP000278746">
    <property type="component" value="Unassembled WGS sequence"/>
</dbReference>
<evidence type="ECO:0000256" key="3">
    <source>
        <dbReference type="ARBA" id="ARBA00011738"/>
    </source>
</evidence>
<name>A0A3M7TKT0_9BACI</name>
<reference evidence="5 6" key="1">
    <citation type="submission" date="2018-10" db="EMBL/GenBank/DDBJ databases">
        <title>Bacillus Keqinensis sp. nov., a moderately halophilic bacterium isolated from a saline-alkaline lake.</title>
        <authorList>
            <person name="Wang H."/>
        </authorList>
    </citation>
    <scope>NUCLEOTIDE SEQUENCE [LARGE SCALE GENOMIC DNA]</scope>
    <source>
        <strain evidence="5 6">KQ-3</strain>
    </source>
</reference>
<protein>
    <submittedName>
        <fullName evidence="5">4-amino-4-deoxychorismate lyase</fullName>
        <ecNumber evidence="5">4.1.3.38</ecNumber>
    </submittedName>
</protein>
<keyword evidence="4" id="KW-0663">Pyridoxal phosphate</keyword>
<dbReference type="SUPFAM" id="SSF56752">
    <property type="entry name" value="D-aminoacid aminotransferase-like PLP-dependent enzymes"/>
    <property type="match status" value="1"/>
</dbReference>